<dbReference type="HOGENOM" id="CLU_969011_0_0_11"/>
<organism evidence="2 3">
    <name type="scientific">Sanguibacter keddieii (strain ATCC 51767 / DSM 10542 / NCFB 3025 / ST-74)</name>
    <dbReference type="NCBI Taxonomy" id="446469"/>
    <lineage>
        <taxon>Bacteria</taxon>
        <taxon>Bacillati</taxon>
        <taxon>Actinomycetota</taxon>
        <taxon>Actinomycetes</taxon>
        <taxon>Micrococcales</taxon>
        <taxon>Sanguibacteraceae</taxon>
        <taxon>Sanguibacter</taxon>
    </lineage>
</organism>
<dbReference type="SUPFAM" id="SSF55729">
    <property type="entry name" value="Acyl-CoA N-acyltransferases (Nat)"/>
    <property type="match status" value="1"/>
</dbReference>
<accession>D1BGX0</accession>
<dbReference type="STRING" id="446469.Sked_17630"/>
<dbReference type="KEGG" id="ske:Sked_17630"/>
<dbReference type="Gene3D" id="3.40.630.30">
    <property type="match status" value="1"/>
</dbReference>
<dbReference type="AlphaFoldDB" id="D1BGX0"/>
<dbReference type="PROSITE" id="PS51186">
    <property type="entry name" value="GNAT"/>
    <property type="match status" value="1"/>
</dbReference>
<dbReference type="GO" id="GO:0016747">
    <property type="term" value="F:acyltransferase activity, transferring groups other than amino-acyl groups"/>
    <property type="evidence" value="ECO:0007669"/>
    <property type="project" value="InterPro"/>
</dbReference>
<dbReference type="eggNOG" id="COG0456">
    <property type="taxonomic scope" value="Bacteria"/>
</dbReference>
<name>D1BGX0_SANKS</name>
<dbReference type="EMBL" id="CP001819">
    <property type="protein sequence ID" value="ACZ21690.1"/>
    <property type="molecule type" value="Genomic_DNA"/>
</dbReference>
<dbReference type="Pfam" id="PF00583">
    <property type="entry name" value="Acetyltransf_1"/>
    <property type="match status" value="1"/>
</dbReference>
<evidence type="ECO:0000259" key="1">
    <source>
        <dbReference type="PROSITE" id="PS51186"/>
    </source>
</evidence>
<proteinExistence type="predicted"/>
<dbReference type="Proteomes" id="UP000000322">
    <property type="component" value="Chromosome"/>
</dbReference>
<feature type="domain" description="N-acetyltransferase" evidence="1">
    <location>
        <begin position="116"/>
        <end position="258"/>
    </location>
</feature>
<dbReference type="RefSeq" id="WP_012866759.1">
    <property type="nucleotide sequence ID" value="NC_013521.1"/>
</dbReference>
<sequence>MTTVGSLPTPWSADPYLVGERADAELLAHAWDDQGCVLVLDDHLGRSLVGIGTPEAVARRLTQSAAAFAALGPRTLTLERGTWERVPADVREVLVGAHRVSEWDWMWTGAPLRLSGAARTVERFSLGPEADALVRECLDRAHPVASTLPGDPRLTAWWGVRDGTRLLATVGSIDVFPGAPSHLVSLGVDPEHRGEGLAGAVLAAAVEDGLRRVPAVGAPMVHLGLYASNDVARRVYTRLGFTLAHQFMSVRAAEVETG</sequence>
<dbReference type="InterPro" id="IPR000182">
    <property type="entry name" value="GNAT_dom"/>
</dbReference>
<keyword evidence="3" id="KW-1185">Reference proteome</keyword>
<evidence type="ECO:0000313" key="3">
    <source>
        <dbReference type="Proteomes" id="UP000000322"/>
    </source>
</evidence>
<dbReference type="OrthoDB" id="5143160at2"/>
<evidence type="ECO:0000313" key="2">
    <source>
        <dbReference type="EMBL" id="ACZ21690.1"/>
    </source>
</evidence>
<protein>
    <submittedName>
        <fullName evidence="2">Acetyltransferase</fullName>
    </submittedName>
</protein>
<reference evidence="2 3" key="1">
    <citation type="journal article" date="2009" name="Stand. Genomic Sci.">
        <title>Complete genome sequence of Sanguibacter keddieii type strain (ST-74).</title>
        <authorList>
            <person name="Ivanova N."/>
            <person name="Sikorski J."/>
            <person name="Sims D."/>
            <person name="Brettin T."/>
            <person name="Detter J.C."/>
            <person name="Han C."/>
            <person name="Lapidus A."/>
            <person name="Copeland A."/>
            <person name="Glavina Del Rio T."/>
            <person name="Nolan M."/>
            <person name="Chen F."/>
            <person name="Lucas S."/>
            <person name="Tice H."/>
            <person name="Cheng J.F."/>
            <person name="Bruce D."/>
            <person name="Goodwin L."/>
            <person name="Pitluck S."/>
            <person name="Pati A."/>
            <person name="Mavromatis K."/>
            <person name="Chen A."/>
            <person name="Palaniappan K."/>
            <person name="D'haeseleer P."/>
            <person name="Chain P."/>
            <person name="Bristow J."/>
            <person name="Eisen J.A."/>
            <person name="Markowitz V."/>
            <person name="Hugenholtz P."/>
            <person name="Goker M."/>
            <person name="Pukall R."/>
            <person name="Klenk H.P."/>
            <person name="Kyrpides N.C."/>
        </authorList>
    </citation>
    <scope>NUCLEOTIDE SEQUENCE [LARGE SCALE GENOMIC DNA]</scope>
    <source>
        <strain evidence="3">ATCC 51767 / DSM 10542 / NCFB 3025 / ST-74</strain>
    </source>
</reference>
<dbReference type="InterPro" id="IPR016181">
    <property type="entry name" value="Acyl_CoA_acyltransferase"/>
</dbReference>
<gene>
    <name evidence="2" type="ordered locus">Sked_17630</name>
</gene>